<gene>
    <name evidence="1" type="ORF">FH603_346</name>
</gene>
<sequence length="207" mass="23918">MINVVRDQPAPLSLASLKSYRRPDVIEALHQVFNGKCYLTEKVFDSPKEMEVDHFLTKTERPDLVFDWQNLYVIDQKANKQRPKKTPVGGYLDPCHAEDNVEQEIIYIIEFGGNSLFKARDSTNQKAVNTAALLNHLHKDLKPAVKDKHHEVVNAVAEWHHSRKVGDEREEFEKELLLKKLLSRDSHFTMLMRAIKAVRSLPGDFFD</sequence>
<evidence type="ECO:0000313" key="1">
    <source>
        <dbReference type="EMBL" id="MBC3789863.1"/>
    </source>
</evidence>
<keyword evidence="2" id="KW-1185">Reference proteome</keyword>
<dbReference type="RefSeq" id="WP_186735414.1">
    <property type="nucleotide sequence ID" value="NZ_VFIA01000002.1"/>
</dbReference>
<comment type="caution">
    <text evidence="1">The sequence shown here is derived from an EMBL/GenBank/DDBJ whole genome shotgun (WGS) entry which is preliminary data.</text>
</comment>
<accession>A0ABR6VZX4</accession>
<organism evidence="1 2">
    <name type="scientific">Spirosoma utsteinense</name>
    <dbReference type="NCBI Taxonomy" id="2585773"/>
    <lineage>
        <taxon>Bacteria</taxon>
        <taxon>Pseudomonadati</taxon>
        <taxon>Bacteroidota</taxon>
        <taxon>Cytophagia</taxon>
        <taxon>Cytophagales</taxon>
        <taxon>Cytophagaceae</taxon>
        <taxon>Spirosoma</taxon>
    </lineage>
</organism>
<protein>
    <recommendedName>
        <fullName evidence="3">TIGR02646 family protein</fullName>
    </recommendedName>
</protein>
<evidence type="ECO:0000313" key="2">
    <source>
        <dbReference type="Proteomes" id="UP000700732"/>
    </source>
</evidence>
<dbReference type="Proteomes" id="UP000700732">
    <property type="component" value="Unassembled WGS sequence"/>
</dbReference>
<evidence type="ECO:0008006" key="3">
    <source>
        <dbReference type="Google" id="ProtNLM"/>
    </source>
</evidence>
<name>A0ABR6VZX4_9BACT</name>
<proteinExistence type="predicted"/>
<reference evidence="1 2" key="1">
    <citation type="submission" date="2019-06" db="EMBL/GenBank/DDBJ databases">
        <title>Spirosoma utsteinense sp. nov. isolated from Antarctic ice-free soils.</title>
        <authorList>
            <person name="Tahon G."/>
        </authorList>
    </citation>
    <scope>NUCLEOTIDE SEQUENCE [LARGE SCALE GENOMIC DNA]</scope>
    <source>
        <strain evidence="1 2">LMG 31447</strain>
    </source>
</reference>
<dbReference type="EMBL" id="VFIA01000002">
    <property type="protein sequence ID" value="MBC3789863.1"/>
    <property type="molecule type" value="Genomic_DNA"/>
</dbReference>